<sequence>MGTSSALKCPSASSTTARTGSASRPERQVASTATPRRVSRLSRLFSFRTTKNSRKALANRTSTASITAAVPTMTDASATTSDASTDLSNTDWAAGFVSVMQYRRLEQDTEDIRRKIAAKKRENAELLCCIAEQNQCEWIESSRRHASTIGADEHR</sequence>
<feature type="compositionally biased region" description="Low complexity" evidence="1">
    <location>
        <begin position="11"/>
        <end position="23"/>
    </location>
</feature>
<protein>
    <submittedName>
        <fullName evidence="2">Uncharacterized protein</fullName>
    </submittedName>
</protein>
<evidence type="ECO:0000313" key="2">
    <source>
        <dbReference type="EMBL" id="KZT70679.1"/>
    </source>
</evidence>
<organism evidence="2 3">
    <name type="scientific">Daedalea quercina L-15889</name>
    <dbReference type="NCBI Taxonomy" id="1314783"/>
    <lineage>
        <taxon>Eukaryota</taxon>
        <taxon>Fungi</taxon>
        <taxon>Dikarya</taxon>
        <taxon>Basidiomycota</taxon>
        <taxon>Agaricomycotina</taxon>
        <taxon>Agaricomycetes</taxon>
        <taxon>Polyporales</taxon>
        <taxon>Fomitopsis</taxon>
    </lineage>
</organism>
<evidence type="ECO:0000256" key="1">
    <source>
        <dbReference type="SAM" id="MobiDB-lite"/>
    </source>
</evidence>
<accession>A0A165RFE3</accession>
<proteinExistence type="predicted"/>
<reference evidence="2 3" key="1">
    <citation type="journal article" date="2016" name="Mol. Biol. Evol.">
        <title>Comparative Genomics of Early-Diverging Mushroom-Forming Fungi Provides Insights into the Origins of Lignocellulose Decay Capabilities.</title>
        <authorList>
            <person name="Nagy L.G."/>
            <person name="Riley R."/>
            <person name="Tritt A."/>
            <person name="Adam C."/>
            <person name="Daum C."/>
            <person name="Floudas D."/>
            <person name="Sun H."/>
            <person name="Yadav J.S."/>
            <person name="Pangilinan J."/>
            <person name="Larsson K.H."/>
            <person name="Matsuura K."/>
            <person name="Barry K."/>
            <person name="Labutti K."/>
            <person name="Kuo R."/>
            <person name="Ohm R.A."/>
            <person name="Bhattacharya S.S."/>
            <person name="Shirouzu T."/>
            <person name="Yoshinaga Y."/>
            <person name="Martin F.M."/>
            <person name="Grigoriev I.V."/>
            <person name="Hibbett D.S."/>
        </authorList>
    </citation>
    <scope>NUCLEOTIDE SEQUENCE [LARGE SCALE GENOMIC DNA]</scope>
    <source>
        <strain evidence="2 3">L-15889</strain>
    </source>
</reference>
<dbReference type="AlphaFoldDB" id="A0A165RFE3"/>
<dbReference type="EMBL" id="KV429050">
    <property type="protein sequence ID" value="KZT70679.1"/>
    <property type="molecule type" value="Genomic_DNA"/>
</dbReference>
<keyword evidence="3" id="KW-1185">Reference proteome</keyword>
<feature type="region of interest" description="Disordered" evidence="1">
    <location>
        <begin position="1"/>
        <end position="36"/>
    </location>
</feature>
<gene>
    <name evidence="2" type="ORF">DAEQUDRAFT_725232</name>
</gene>
<dbReference type="Proteomes" id="UP000076727">
    <property type="component" value="Unassembled WGS sequence"/>
</dbReference>
<evidence type="ECO:0000313" key="3">
    <source>
        <dbReference type="Proteomes" id="UP000076727"/>
    </source>
</evidence>
<name>A0A165RFE3_9APHY</name>